<dbReference type="InterPro" id="IPR004101">
    <property type="entry name" value="Mur_ligase_C"/>
</dbReference>
<evidence type="ECO:0000259" key="15">
    <source>
        <dbReference type="Pfam" id="PF01225"/>
    </source>
</evidence>
<dbReference type="Gene3D" id="3.40.1190.10">
    <property type="entry name" value="Mur-like, catalytic domain"/>
    <property type="match status" value="1"/>
</dbReference>
<comment type="subcellular location">
    <subcellularLocation>
        <location evidence="1 14">Cytoplasm</location>
    </subcellularLocation>
</comment>
<dbReference type="Pfam" id="PF08245">
    <property type="entry name" value="Mur_ligase_M"/>
    <property type="match status" value="1"/>
</dbReference>
<dbReference type="SUPFAM" id="SSF53244">
    <property type="entry name" value="MurD-like peptide ligases, peptide-binding domain"/>
    <property type="match status" value="1"/>
</dbReference>
<dbReference type="InterPro" id="IPR013221">
    <property type="entry name" value="Mur_ligase_cen"/>
</dbReference>
<proteinExistence type="inferred from homology"/>
<keyword evidence="19" id="KW-1185">Reference proteome</keyword>
<dbReference type="RefSeq" id="WP_418886930.1">
    <property type="nucleotide sequence ID" value="NZ_CP063845.1"/>
</dbReference>
<gene>
    <name evidence="14" type="primary">murC</name>
    <name evidence="18" type="ORF">ISF26_22675</name>
</gene>
<dbReference type="PANTHER" id="PTHR43445:SF3">
    <property type="entry name" value="UDP-N-ACETYLMURAMATE--L-ALANINE LIGASE"/>
    <property type="match status" value="1"/>
</dbReference>
<evidence type="ECO:0000256" key="14">
    <source>
        <dbReference type="HAMAP-Rule" id="MF_00046"/>
    </source>
</evidence>
<feature type="domain" description="Mur ligase N-terminal catalytic" evidence="15">
    <location>
        <begin position="15"/>
        <end position="112"/>
    </location>
</feature>
<dbReference type="HAMAP" id="MF_00046">
    <property type="entry name" value="MurC"/>
    <property type="match status" value="1"/>
</dbReference>
<name>A0ABY3PLN3_9CYAN</name>
<dbReference type="InterPro" id="IPR005758">
    <property type="entry name" value="UDP-N-AcMur_Ala_ligase_MurC"/>
</dbReference>
<keyword evidence="5 14" id="KW-0436">Ligase</keyword>
<protein>
    <recommendedName>
        <fullName evidence="3 14">UDP-N-acetylmuramate--L-alanine ligase</fullName>
        <ecNumber evidence="3 14">6.3.2.8</ecNumber>
    </recommendedName>
    <alternativeName>
        <fullName evidence="14">UDP-N-acetylmuramoyl-L-alanine synthetase</fullName>
    </alternativeName>
</protein>
<dbReference type="Pfam" id="PF02875">
    <property type="entry name" value="Mur_ligase_C"/>
    <property type="match status" value="1"/>
</dbReference>
<dbReference type="InterPro" id="IPR036615">
    <property type="entry name" value="Mur_ligase_C_dom_sf"/>
</dbReference>
<dbReference type="PANTHER" id="PTHR43445">
    <property type="entry name" value="UDP-N-ACETYLMURAMATE--L-ALANINE LIGASE-RELATED"/>
    <property type="match status" value="1"/>
</dbReference>
<dbReference type="InterPro" id="IPR050061">
    <property type="entry name" value="MurCDEF_pg_biosynth"/>
</dbReference>
<comment type="pathway">
    <text evidence="2 14">Cell wall biogenesis; peptidoglycan biosynthesis.</text>
</comment>
<evidence type="ECO:0000313" key="18">
    <source>
        <dbReference type="EMBL" id="UFP94509.1"/>
    </source>
</evidence>
<dbReference type="Gene3D" id="3.40.50.720">
    <property type="entry name" value="NAD(P)-binding Rossmann-like Domain"/>
    <property type="match status" value="1"/>
</dbReference>
<keyword evidence="4 14" id="KW-0963">Cytoplasm</keyword>
<dbReference type="Pfam" id="PF01225">
    <property type="entry name" value="Mur_ligase"/>
    <property type="match status" value="1"/>
</dbReference>
<dbReference type="NCBIfam" id="TIGR01082">
    <property type="entry name" value="murC"/>
    <property type="match status" value="1"/>
</dbReference>
<dbReference type="EC" id="6.3.2.8" evidence="3 14"/>
<dbReference type="GO" id="GO:0008763">
    <property type="term" value="F:UDP-N-acetylmuramate-L-alanine ligase activity"/>
    <property type="evidence" value="ECO:0007669"/>
    <property type="project" value="UniProtKB-EC"/>
</dbReference>
<reference evidence="18 19" key="1">
    <citation type="journal article" date="2021" name="Genome Biol. Evol.">
        <title>Complete Genome Sequencing of a Novel Gloeobacter Species from a Waterfall Cave in Mexico.</title>
        <authorList>
            <person name="Saw J.H."/>
            <person name="Cardona T."/>
            <person name="Montejano G."/>
        </authorList>
    </citation>
    <scope>NUCLEOTIDE SEQUENCE [LARGE SCALE GENOMIC DNA]</scope>
    <source>
        <strain evidence="18">MG652769</strain>
    </source>
</reference>
<comment type="similarity">
    <text evidence="14">Belongs to the MurCDEF family.</text>
</comment>
<evidence type="ECO:0000256" key="10">
    <source>
        <dbReference type="ARBA" id="ARBA00022984"/>
    </source>
</evidence>
<comment type="catalytic activity">
    <reaction evidence="13 14">
        <text>UDP-N-acetyl-alpha-D-muramate + L-alanine + ATP = UDP-N-acetyl-alpha-D-muramoyl-L-alanine + ADP + phosphate + H(+)</text>
        <dbReference type="Rhea" id="RHEA:23372"/>
        <dbReference type="ChEBI" id="CHEBI:15378"/>
        <dbReference type="ChEBI" id="CHEBI:30616"/>
        <dbReference type="ChEBI" id="CHEBI:43474"/>
        <dbReference type="ChEBI" id="CHEBI:57972"/>
        <dbReference type="ChEBI" id="CHEBI:70757"/>
        <dbReference type="ChEBI" id="CHEBI:83898"/>
        <dbReference type="ChEBI" id="CHEBI:456216"/>
        <dbReference type="EC" id="6.3.2.8"/>
    </reaction>
</comment>
<evidence type="ECO:0000256" key="1">
    <source>
        <dbReference type="ARBA" id="ARBA00004496"/>
    </source>
</evidence>
<evidence type="ECO:0000256" key="2">
    <source>
        <dbReference type="ARBA" id="ARBA00004752"/>
    </source>
</evidence>
<evidence type="ECO:0000256" key="5">
    <source>
        <dbReference type="ARBA" id="ARBA00022598"/>
    </source>
</evidence>
<evidence type="ECO:0000256" key="7">
    <source>
        <dbReference type="ARBA" id="ARBA00022741"/>
    </source>
</evidence>
<keyword evidence="12 14" id="KW-0961">Cell wall biogenesis/degradation</keyword>
<evidence type="ECO:0000256" key="4">
    <source>
        <dbReference type="ARBA" id="ARBA00022490"/>
    </source>
</evidence>
<evidence type="ECO:0000256" key="13">
    <source>
        <dbReference type="ARBA" id="ARBA00047833"/>
    </source>
</evidence>
<evidence type="ECO:0000256" key="6">
    <source>
        <dbReference type="ARBA" id="ARBA00022618"/>
    </source>
</evidence>
<organism evidence="18 19">
    <name type="scientific">Gloeobacter morelensis MG652769</name>
    <dbReference type="NCBI Taxonomy" id="2781736"/>
    <lineage>
        <taxon>Bacteria</taxon>
        <taxon>Bacillati</taxon>
        <taxon>Cyanobacteriota</taxon>
        <taxon>Cyanophyceae</taxon>
        <taxon>Gloeobacterales</taxon>
        <taxon>Gloeobacteraceae</taxon>
        <taxon>Gloeobacter</taxon>
        <taxon>Gloeobacter morelensis</taxon>
    </lineage>
</organism>
<dbReference type="InterPro" id="IPR036565">
    <property type="entry name" value="Mur-like_cat_sf"/>
</dbReference>
<dbReference type="Gene3D" id="3.90.190.20">
    <property type="entry name" value="Mur ligase, C-terminal domain"/>
    <property type="match status" value="1"/>
</dbReference>
<evidence type="ECO:0000256" key="12">
    <source>
        <dbReference type="ARBA" id="ARBA00023316"/>
    </source>
</evidence>
<accession>A0ABY3PLN3</accession>
<sequence length="460" mass="49344">MNMSLDPLVTGEVSHFVGIGGIGMSGLALVLRSQGQRVSGSDLKPNLQTQRLEASGISVFYGHRAENLQGVTRLVYSSAIQPDNPELLAARTGGVAVCHRAQVLAQLAEGYRMIGVSGTHGKTTTSSLIAVMLHHCGLDPTVVVGGEVDELGGNARLGSGPHLVAEVDESDGSLVLFSPEVAVITNIEGDHLDHYANLEQIVEAFQRYAHQARVVVGCLDCQAVRDRMPLSVSYSLDGHPQADYTADQVNYTAQGTTARVLERGEVLGEMSLKLLGRHNLANALAAVAVGRYLGLGFAQIAAGLREFRGAHRRFERIGERDDIVFVDDYAHHPSEVRATLAAARLQGRRVVAVFQPHRYSRSQLLLDEFGTAFGDADAVVVTEIYAAGEANTLGVSGELVARRIAAHHPDVHFEATSDSLKRHLEAHLRPGDLALFLGAGNLNRIIPELLQRAEPPALAL</sequence>
<feature type="binding site" evidence="14">
    <location>
        <begin position="118"/>
        <end position="124"/>
    </location>
    <ligand>
        <name>ATP</name>
        <dbReference type="ChEBI" id="CHEBI:30616"/>
    </ligand>
</feature>
<keyword evidence="9 14" id="KW-0133">Cell shape</keyword>
<keyword evidence="7 14" id="KW-0547">Nucleotide-binding</keyword>
<evidence type="ECO:0000256" key="3">
    <source>
        <dbReference type="ARBA" id="ARBA00012211"/>
    </source>
</evidence>
<dbReference type="SUPFAM" id="SSF51984">
    <property type="entry name" value="MurCD N-terminal domain"/>
    <property type="match status" value="1"/>
</dbReference>
<evidence type="ECO:0000259" key="16">
    <source>
        <dbReference type="Pfam" id="PF02875"/>
    </source>
</evidence>
<keyword evidence="11 14" id="KW-0131">Cell cycle</keyword>
<evidence type="ECO:0000259" key="17">
    <source>
        <dbReference type="Pfam" id="PF08245"/>
    </source>
</evidence>
<keyword evidence="8 14" id="KW-0067">ATP-binding</keyword>
<comment type="function">
    <text evidence="14">Cell wall formation.</text>
</comment>
<evidence type="ECO:0000256" key="11">
    <source>
        <dbReference type="ARBA" id="ARBA00023306"/>
    </source>
</evidence>
<evidence type="ECO:0000256" key="9">
    <source>
        <dbReference type="ARBA" id="ARBA00022960"/>
    </source>
</evidence>
<dbReference type="Proteomes" id="UP001054846">
    <property type="component" value="Chromosome"/>
</dbReference>
<evidence type="ECO:0000313" key="19">
    <source>
        <dbReference type="Proteomes" id="UP001054846"/>
    </source>
</evidence>
<keyword evidence="6 14" id="KW-0132">Cell division</keyword>
<dbReference type="EMBL" id="CP063845">
    <property type="protein sequence ID" value="UFP94509.1"/>
    <property type="molecule type" value="Genomic_DNA"/>
</dbReference>
<dbReference type="InterPro" id="IPR000713">
    <property type="entry name" value="Mur_ligase_N"/>
</dbReference>
<feature type="domain" description="Mur ligase central" evidence="17">
    <location>
        <begin position="116"/>
        <end position="289"/>
    </location>
</feature>
<keyword evidence="10 14" id="KW-0573">Peptidoglycan synthesis</keyword>
<feature type="domain" description="Mur ligase C-terminal" evidence="16">
    <location>
        <begin position="312"/>
        <end position="440"/>
    </location>
</feature>
<dbReference type="SUPFAM" id="SSF53623">
    <property type="entry name" value="MurD-like peptide ligases, catalytic domain"/>
    <property type="match status" value="1"/>
</dbReference>
<evidence type="ECO:0000256" key="8">
    <source>
        <dbReference type="ARBA" id="ARBA00022840"/>
    </source>
</evidence>